<evidence type="ECO:0008006" key="4">
    <source>
        <dbReference type="Google" id="ProtNLM"/>
    </source>
</evidence>
<protein>
    <recommendedName>
        <fullName evidence="4">DUF4230 domain-containing protein</fullName>
    </recommendedName>
</protein>
<accession>A0A5B9VV01</accession>
<dbReference type="Pfam" id="PF14014">
    <property type="entry name" value="DUF4230"/>
    <property type="match status" value="1"/>
</dbReference>
<reference evidence="2 3" key="1">
    <citation type="submission" date="2019-08" db="EMBL/GenBank/DDBJ databases">
        <title>Deep-cultivation of Planctomycetes and their phenomic and genomic characterization uncovers novel biology.</title>
        <authorList>
            <person name="Wiegand S."/>
            <person name="Jogler M."/>
            <person name="Boedeker C."/>
            <person name="Pinto D."/>
            <person name="Vollmers J."/>
            <person name="Rivas-Marin E."/>
            <person name="Kohn T."/>
            <person name="Peeters S.H."/>
            <person name="Heuer A."/>
            <person name="Rast P."/>
            <person name="Oberbeckmann S."/>
            <person name="Bunk B."/>
            <person name="Jeske O."/>
            <person name="Meyerdierks A."/>
            <person name="Storesund J.E."/>
            <person name="Kallscheuer N."/>
            <person name="Luecker S."/>
            <person name="Lage O.M."/>
            <person name="Pohl T."/>
            <person name="Merkel B.J."/>
            <person name="Hornburger P."/>
            <person name="Mueller R.-W."/>
            <person name="Bruemmer F."/>
            <person name="Labrenz M."/>
            <person name="Spormann A.M."/>
            <person name="Op den Camp H."/>
            <person name="Overmann J."/>
            <person name="Amann R."/>
            <person name="Jetten M.S.M."/>
            <person name="Mascher T."/>
            <person name="Medema M.H."/>
            <person name="Devos D.P."/>
            <person name="Kaster A.-K."/>
            <person name="Ovreas L."/>
            <person name="Rohde M."/>
            <person name="Galperin M.Y."/>
            <person name="Jogler C."/>
        </authorList>
    </citation>
    <scope>NUCLEOTIDE SEQUENCE [LARGE SCALE GENOMIC DNA]</scope>
    <source>
        <strain evidence="2 3">OJF2</strain>
    </source>
</reference>
<feature type="region of interest" description="Disordered" evidence="1">
    <location>
        <begin position="1"/>
        <end position="21"/>
    </location>
</feature>
<dbReference type="KEGG" id="agv:OJF2_05570"/>
<dbReference type="AlphaFoldDB" id="A0A5B9VV01"/>
<dbReference type="Proteomes" id="UP000324233">
    <property type="component" value="Chromosome"/>
</dbReference>
<gene>
    <name evidence="2" type="ORF">OJF2_05570</name>
</gene>
<organism evidence="2 3">
    <name type="scientific">Aquisphaera giovannonii</name>
    <dbReference type="NCBI Taxonomy" id="406548"/>
    <lineage>
        <taxon>Bacteria</taxon>
        <taxon>Pseudomonadati</taxon>
        <taxon>Planctomycetota</taxon>
        <taxon>Planctomycetia</taxon>
        <taxon>Isosphaerales</taxon>
        <taxon>Isosphaeraceae</taxon>
        <taxon>Aquisphaera</taxon>
    </lineage>
</organism>
<dbReference type="EMBL" id="CP042997">
    <property type="protein sequence ID" value="QEH32088.1"/>
    <property type="molecule type" value="Genomic_DNA"/>
</dbReference>
<evidence type="ECO:0000313" key="3">
    <source>
        <dbReference type="Proteomes" id="UP000324233"/>
    </source>
</evidence>
<keyword evidence="3" id="KW-1185">Reference proteome</keyword>
<name>A0A5B9VV01_9BACT</name>
<evidence type="ECO:0000256" key="1">
    <source>
        <dbReference type="SAM" id="MobiDB-lite"/>
    </source>
</evidence>
<evidence type="ECO:0000313" key="2">
    <source>
        <dbReference type="EMBL" id="QEH32088.1"/>
    </source>
</evidence>
<sequence length="226" mass="24659">MVRRIAMRAPGARPMSPPREPAPAAPGRLPWLVAILLSCLALARYLPRVTYLAATSAAGLLGDTPPSIAPSGPTVVQLERLRHLVSRRVHVADVLVGESRWLEGSWLVVGDALIGVDASRAEVVGRDELSRTATIVLPRPAVISARVDHERTRRWDVRSRGWIPLAGALLGDRGAMEGRAMLEAQRLVERAASSDDFATSAREGVEGLLQEFYRGVGWRVAVRWKE</sequence>
<proteinExistence type="predicted"/>
<dbReference type="InterPro" id="IPR025324">
    <property type="entry name" value="DUF4230"/>
</dbReference>